<feature type="compositionally biased region" description="Gly residues" evidence="13">
    <location>
        <begin position="90"/>
        <end position="100"/>
    </location>
</feature>
<name>A0A6N8SDU2_9HYPH</name>
<feature type="transmembrane region" description="Helical" evidence="12">
    <location>
        <begin position="51"/>
        <end position="72"/>
    </location>
</feature>
<dbReference type="GO" id="GO:0005886">
    <property type="term" value="C:plasma membrane"/>
    <property type="evidence" value="ECO:0007669"/>
    <property type="project" value="UniProtKB-SubCell"/>
</dbReference>
<dbReference type="GO" id="GO:0015450">
    <property type="term" value="F:protein-transporting ATPase activity"/>
    <property type="evidence" value="ECO:0007669"/>
    <property type="project" value="UniProtKB-UniRule"/>
</dbReference>
<keyword evidence="15" id="KW-1185">Reference proteome</keyword>
<evidence type="ECO:0000313" key="14">
    <source>
        <dbReference type="EMBL" id="MXN45758.1"/>
    </source>
</evidence>
<dbReference type="RefSeq" id="WP_160859339.1">
    <property type="nucleotide sequence ID" value="NZ_WUMK01000004.1"/>
</dbReference>
<keyword evidence="6 12" id="KW-0812">Transmembrane</keyword>
<comment type="similarity">
    <text evidence="2 12">Belongs to the SecG family.</text>
</comment>
<comment type="caution">
    <text evidence="14">The sequence shown here is derived from an EMBL/GenBank/DDBJ whole genome shotgun (WGS) entry which is preliminary data.</text>
</comment>
<evidence type="ECO:0000256" key="2">
    <source>
        <dbReference type="ARBA" id="ARBA00008445"/>
    </source>
</evidence>
<keyword evidence="9 12" id="KW-0811">Translocation</keyword>
<evidence type="ECO:0000256" key="4">
    <source>
        <dbReference type="ARBA" id="ARBA00022448"/>
    </source>
</evidence>
<evidence type="ECO:0000256" key="11">
    <source>
        <dbReference type="ARBA" id="ARBA00025182"/>
    </source>
</evidence>
<evidence type="ECO:0000256" key="10">
    <source>
        <dbReference type="ARBA" id="ARBA00023136"/>
    </source>
</evidence>
<dbReference type="GO" id="GO:0065002">
    <property type="term" value="P:intracellular protein transmembrane transport"/>
    <property type="evidence" value="ECO:0007669"/>
    <property type="project" value="TreeGrafter"/>
</dbReference>
<comment type="subcellular location">
    <subcellularLocation>
        <location evidence="1 12">Cell membrane</location>
        <topology evidence="1 12">Multi-pass membrane protein</topology>
    </subcellularLocation>
</comment>
<dbReference type="AlphaFoldDB" id="A0A6N8SDU2"/>
<organism evidence="14 15">
    <name type="scientific">Shinella kummerowiae</name>
    <dbReference type="NCBI Taxonomy" id="417745"/>
    <lineage>
        <taxon>Bacteria</taxon>
        <taxon>Pseudomonadati</taxon>
        <taxon>Pseudomonadota</taxon>
        <taxon>Alphaproteobacteria</taxon>
        <taxon>Hyphomicrobiales</taxon>
        <taxon>Rhizobiaceae</taxon>
        <taxon>Shinella</taxon>
    </lineage>
</organism>
<dbReference type="GO" id="GO:0009306">
    <property type="term" value="P:protein secretion"/>
    <property type="evidence" value="ECO:0007669"/>
    <property type="project" value="UniProtKB-UniRule"/>
</dbReference>
<gene>
    <name evidence="14" type="primary">secG</name>
    <name evidence="14" type="ORF">GR138_11195</name>
</gene>
<evidence type="ECO:0000256" key="13">
    <source>
        <dbReference type="SAM" id="MobiDB-lite"/>
    </source>
</evidence>
<dbReference type="InterPro" id="IPR004692">
    <property type="entry name" value="SecG"/>
</dbReference>
<feature type="compositionally biased region" description="Low complexity" evidence="13">
    <location>
        <begin position="101"/>
        <end position="120"/>
    </location>
</feature>
<keyword evidence="4 12" id="KW-0813">Transport</keyword>
<feature type="region of interest" description="Disordered" evidence="13">
    <location>
        <begin position="90"/>
        <end position="167"/>
    </location>
</feature>
<evidence type="ECO:0000256" key="9">
    <source>
        <dbReference type="ARBA" id="ARBA00023010"/>
    </source>
</evidence>
<keyword evidence="7 12" id="KW-0653">Protein transport</keyword>
<reference evidence="14 15" key="1">
    <citation type="submission" date="2019-12" db="EMBL/GenBank/DDBJ databases">
        <title>Shinella kummerowiae sp. nov., a symbiotic bacterium isolated from root nodules of the herbal legume Kummerowia stipulacea.</title>
        <authorList>
            <person name="Gao J."/>
        </authorList>
    </citation>
    <scope>NUCLEOTIDE SEQUENCE [LARGE SCALE GENOMIC DNA]</scope>
    <source>
        <strain evidence="14 15">CCBAU 25048</strain>
    </source>
</reference>
<evidence type="ECO:0000256" key="3">
    <source>
        <dbReference type="ARBA" id="ARBA00017876"/>
    </source>
</evidence>
<dbReference type="Proteomes" id="UP000435802">
    <property type="component" value="Unassembled WGS sequence"/>
</dbReference>
<accession>A0A6N8SDU2</accession>
<comment type="caution">
    <text evidence="12">Lacks conserved residue(s) required for the propagation of feature annotation.</text>
</comment>
<keyword evidence="8 12" id="KW-1133">Transmembrane helix</keyword>
<dbReference type="EMBL" id="WUMK01000004">
    <property type="protein sequence ID" value="MXN45758.1"/>
    <property type="molecule type" value="Genomic_DNA"/>
</dbReference>
<feature type="compositionally biased region" description="Low complexity" evidence="13">
    <location>
        <begin position="138"/>
        <end position="148"/>
    </location>
</feature>
<dbReference type="NCBIfam" id="TIGR00810">
    <property type="entry name" value="secG"/>
    <property type="match status" value="1"/>
</dbReference>
<dbReference type="Pfam" id="PF03840">
    <property type="entry name" value="SecG"/>
    <property type="match status" value="1"/>
</dbReference>
<evidence type="ECO:0000313" key="15">
    <source>
        <dbReference type="Proteomes" id="UP000435802"/>
    </source>
</evidence>
<keyword evidence="10 12" id="KW-0472">Membrane</keyword>
<evidence type="ECO:0000256" key="6">
    <source>
        <dbReference type="ARBA" id="ARBA00022692"/>
    </source>
</evidence>
<dbReference type="PANTHER" id="PTHR34182">
    <property type="entry name" value="PROTEIN-EXPORT MEMBRANE PROTEIN SECG"/>
    <property type="match status" value="1"/>
</dbReference>
<evidence type="ECO:0000256" key="8">
    <source>
        <dbReference type="ARBA" id="ARBA00022989"/>
    </source>
</evidence>
<evidence type="ECO:0000256" key="5">
    <source>
        <dbReference type="ARBA" id="ARBA00022475"/>
    </source>
</evidence>
<feature type="compositionally biased region" description="Polar residues" evidence="13">
    <location>
        <begin position="158"/>
        <end position="167"/>
    </location>
</feature>
<dbReference type="PRINTS" id="PR01651">
    <property type="entry name" value="SECGEXPORT"/>
</dbReference>
<dbReference type="GO" id="GO:0043952">
    <property type="term" value="P:protein transport by the Sec complex"/>
    <property type="evidence" value="ECO:0007669"/>
    <property type="project" value="TreeGrafter"/>
</dbReference>
<proteinExistence type="inferred from homology"/>
<sequence>MQTILLVIYLMVVVALIGVVLIQRSEGGGLGIGGGSGFMSARGTANALTRTTAILATLFFVLALGMGIIARYETQPTDILDRIPGTTGTGGVLDALGGGEQNQDTQNNNTTNQTPATTGTDAVPTEGGAATGTGTSTGTGNTSTTTGTGTTGGATGTEQNSGVPSGQ</sequence>
<protein>
    <recommendedName>
        <fullName evidence="3 12">Protein-export membrane protein SecG</fullName>
    </recommendedName>
</protein>
<dbReference type="PANTHER" id="PTHR34182:SF1">
    <property type="entry name" value="PROTEIN-EXPORT MEMBRANE PROTEIN SECG"/>
    <property type="match status" value="1"/>
</dbReference>
<evidence type="ECO:0000256" key="7">
    <source>
        <dbReference type="ARBA" id="ARBA00022927"/>
    </source>
</evidence>
<evidence type="ECO:0000256" key="12">
    <source>
        <dbReference type="RuleBase" id="RU365087"/>
    </source>
</evidence>
<comment type="function">
    <text evidence="11 12">Involved in protein export. Participates in an early event of protein translocation.</text>
</comment>
<keyword evidence="5 12" id="KW-1003">Cell membrane</keyword>
<evidence type="ECO:0000256" key="1">
    <source>
        <dbReference type="ARBA" id="ARBA00004651"/>
    </source>
</evidence>